<feature type="transmembrane region" description="Helical" evidence="1">
    <location>
        <begin position="107"/>
        <end position="129"/>
    </location>
</feature>
<gene>
    <name evidence="2" type="ORF">DFR57_10347</name>
</gene>
<proteinExistence type="predicted"/>
<keyword evidence="1" id="KW-0472">Membrane</keyword>
<dbReference type="EMBL" id="QPJJ01000003">
    <property type="protein sequence ID" value="RCW74751.1"/>
    <property type="molecule type" value="Genomic_DNA"/>
</dbReference>
<dbReference type="Proteomes" id="UP000252585">
    <property type="component" value="Unassembled WGS sequence"/>
</dbReference>
<evidence type="ECO:0000256" key="1">
    <source>
        <dbReference type="SAM" id="Phobius"/>
    </source>
</evidence>
<dbReference type="Pfam" id="PF04854">
    <property type="entry name" value="DUF624"/>
    <property type="match status" value="1"/>
</dbReference>
<dbReference type="RefSeq" id="WP_170132902.1">
    <property type="nucleotide sequence ID" value="NZ_QPJJ01000003.1"/>
</dbReference>
<feature type="transmembrane region" description="Helical" evidence="1">
    <location>
        <begin position="12"/>
        <end position="45"/>
    </location>
</feature>
<reference evidence="2 3" key="1">
    <citation type="submission" date="2018-07" db="EMBL/GenBank/DDBJ databases">
        <title>Genomic Encyclopedia of Type Strains, Phase IV (KMG-IV): sequencing the most valuable type-strain genomes for metagenomic binning, comparative biology and taxonomic classification.</title>
        <authorList>
            <person name="Goeker M."/>
        </authorList>
    </citation>
    <scope>NUCLEOTIDE SEQUENCE [LARGE SCALE GENOMIC DNA]</scope>
    <source>
        <strain evidence="2 3">DSM 27696</strain>
    </source>
</reference>
<evidence type="ECO:0000313" key="3">
    <source>
        <dbReference type="Proteomes" id="UP000252585"/>
    </source>
</evidence>
<dbReference type="AlphaFoldDB" id="A0A368Y3A2"/>
<name>A0A368Y3A2_9BACI</name>
<keyword evidence="1" id="KW-1133">Transmembrane helix</keyword>
<protein>
    <submittedName>
        <fullName evidence="2">Putative membrane protein YesL</fullName>
    </submittedName>
</protein>
<feature type="transmembrane region" description="Helical" evidence="1">
    <location>
        <begin position="167"/>
        <end position="188"/>
    </location>
</feature>
<comment type="caution">
    <text evidence="2">The sequence shown here is derived from an EMBL/GenBank/DDBJ whole genome shotgun (WGS) entry which is preliminary data.</text>
</comment>
<dbReference type="InterPro" id="IPR006938">
    <property type="entry name" value="DUF624"/>
</dbReference>
<keyword evidence="1" id="KW-0812">Transmembrane</keyword>
<sequence>MNRSEPIFYRVLHIFAAFVTVQLLWIIASLPIITLFPATITLYMVMKTWKTEGVEIGFWKTFFQLFKRNFKRHFFIGILSMFVAFILILNGWIILQMSGGFRLFLELIWLFATLLYLFLMVAIFPTAIMSEDKGLDLIKKSFALSLTLLPRVVLLILIASLMLVVIFMLPAVSAIVISLFSFIHLQVWESGVEKLTNRNS</sequence>
<keyword evidence="3" id="KW-1185">Reference proteome</keyword>
<accession>A0A368Y3A2</accession>
<evidence type="ECO:0000313" key="2">
    <source>
        <dbReference type="EMBL" id="RCW74751.1"/>
    </source>
</evidence>
<feature type="transmembrane region" description="Helical" evidence="1">
    <location>
        <begin position="74"/>
        <end position="95"/>
    </location>
</feature>
<organism evidence="2 3">
    <name type="scientific">Saliterribacillus persicus</name>
    <dbReference type="NCBI Taxonomy" id="930114"/>
    <lineage>
        <taxon>Bacteria</taxon>
        <taxon>Bacillati</taxon>
        <taxon>Bacillota</taxon>
        <taxon>Bacilli</taxon>
        <taxon>Bacillales</taxon>
        <taxon>Bacillaceae</taxon>
        <taxon>Saliterribacillus</taxon>
    </lineage>
</organism>